<comment type="caution">
    <text evidence="1">The sequence shown here is derived from an EMBL/GenBank/DDBJ whole genome shotgun (WGS) entry which is preliminary data.</text>
</comment>
<accession>A0A645F6P9</accession>
<gene>
    <name evidence="1" type="ORF">SDC9_157341</name>
</gene>
<protein>
    <submittedName>
        <fullName evidence="1">Uncharacterized protein</fullName>
    </submittedName>
</protein>
<sequence>MRTGHKGRINHVRPVLDEDTAPRIGVVTCPHLLVIFQCPIIHASTSRRTGLYQHIGIFGPDPFVYAIQPLNIFDPEMGLTVGRKEC</sequence>
<evidence type="ECO:0000313" key="1">
    <source>
        <dbReference type="EMBL" id="MPN10048.1"/>
    </source>
</evidence>
<dbReference type="EMBL" id="VSSQ01056189">
    <property type="protein sequence ID" value="MPN10048.1"/>
    <property type="molecule type" value="Genomic_DNA"/>
</dbReference>
<organism evidence="1">
    <name type="scientific">bioreactor metagenome</name>
    <dbReference type="NCBI Taxonomy" id="1076179"/>
    <lineage>
        <taxon>unclassified sequences</taxon>
        <taxon>metagenomes</taxon>
        <taxon>ecological metagenomes</taxon>
    </lineage>
</organism>
<reference evidence="1" key="1">
    <citation type="submission" date="2019-08" db="EMBL/GenBank/DDBJ databases">
        <authorList>
            <person name="Kucharzyk K."/>
            <person name="Murdoch R.W."/>
            <person name="Higgins S."/>
            <person name="Loffler F."/>
        </authorList>
    </citation>
    <scope>NUCLEOTIDE SEQUENCE</scope>
</reference>
<proteinExistence type="predicted"/>
<dbReference type="AlphaFoldDB" id="A0A645F6P9"/>
<name>A0A645F6P9_9ZZZZ</name>